<evidence type="ECO:0000313" key="6">
    <source>
        <dbReference type="EMBL" id="RLN25770.1"/>
    </source>
</evidence>
<comment type="caution">
    <text evidence="7">The sequence shown here is derived from an EMBL/GenBank/DDBJ whole genome shotgun (WGS) entry which is preliminary data.</text>
</comment>
<evidence type="ECO:0000313" key="9">
    <source>
        <dbReference type="Proteomes" id="UP000285883"/>
    </source>
</evidence>
<dbReference type="PANTHER" id="PTHR10127:SF850">
    <property type="entry name" value="METALLOENDOPEPTIDASE"/>
    <property type="match status" value="1"/>
</dbReference>
<dbReference type="InterPro" id="IPR001506">
    <property type="entry name" value="Peptidase_M12A"/>
</dbReference>
<dbReference type="Pfam" id="PF01400">
    <property type="entry name" value="Astacin"/>
    <property type="match status" value="1"/>
</dbReference>
<dbReference type="EMBL" id="JPWV03000243">
    <property type="protein sequence ID" value="KAG2520344.1"/>
    <property type="molecule type" value="Genomic_DNA"/>
</dbReference>
<dbReference type="GO" id="GO:0006508">
    <property type="term" value="P:proteolysis"/>
    <property type="evidence" value="ECO:0007669"/>
    <property type="project" value="InterPro"/>
</dbReference>
<dbReference type="InterPro" id="IPR024079">
    <property type="entry name" value="MetalloPept_cat_dom_sf"/>
</dbReference>
<dbReference type="Proteomes" id="UP000285624">
    <property type="component" value="Unassembled WGS sequence"/>
</dbReference>
<dbReference type="SUPFAM" id="SSF55486">
    <property type="entry name" value="Metalloproteases ('zincins'), catalytic domain"/>
    <property type="match status" value="1"/>
</dbReference>
<evidence type="ECO:0000256" key="2">
    <source>
        <dbReference type="SAM" id="Phobius"/>
    </source>
</evidence>
<dbReference type="PROSITE" id="PS51864">
    <property type="entry name" value="ASTACIN"/>
    <property type="match status" value="1"/>
</dbReference>
<dbReference type="PANTHER" id="PTHR10127">
    <property type="entry name" value="DISCOIDIN, CUB, EGF, LAMININ , AND ZINC METALLOPROTEASE DOMAIN CONTAINING"/>
    <property type="match status" value="1"/>
</dbReference>
<dbReference type="Gene3D" id="3.40.390.10">
    <property type="entry name" value="Collagenase (Catalytic Domain)"/>
    <property type="match status" value="1"/>
</dbReference>
<organism evidence="7 8">
    <name type="scientific">Phytophthora kernoviae</name>
    <dbReference type="NCBI Taxonomy" id="325452"/>
    <lineage>
        <taxon>Eukaryota</taxon>
        <taxon>Sar</taxon>
        <taxon>Stramenopiles</taxon>
        <taxon>Oomycota</taxon>
        <taxon>Peronosporomycetes</taxon>
        <taxon>Peronosporales</taxon>
        <taxon>Peronosporaceae</taxon>
        <taxon>Phytophthora</taxon>
    </lineage>
</organism>
<dbReference type="EMBL" id="JPWU03000250">
    <property type="protein sequence ID" value="KAG2521449.1"/>
    <property type="molecule type" value="Genomic_DNA"/>
</dbReference>
<name>A0A421GIW0_9STRA</name>
<evidence type="ECO:0000313" key="4">
    <source>
        <dbReference type="EMBL" id="KAG2520344.1"/>
    </source>
</evidence>
<dbReference type="Proteomes" id="UP000285883">
    <property type="component" value="Unassembled WGS sequence"/>
</dbReference>
<evidence type="ECO:0000259" key="3">
    <source>
        <dbReference type="PROSITE" id="PS51864"/>
    </source>
</evidence>
<keyword evidence="2" id="KW-1133">Transmembrane helix</keyword>
<gene>
    <name evidence="6" type="ORF">BBI17_007127</name>
    <name evidence="7" type="ORF">BBO99_00007169</name>
    <name evidence="4" type="ORF">JM16_006745</name>
    <name evidence="5" type="ORF">JM18_006608</name>
</gene>
<evidence type="ECO:0000313" key="8">
    <source>
        <dbReference type="Proteomes" id="UP000285624"/>
    </source>
</evidence>
<keyword evidence="1" id="KW-0479">Metal-binding</keyword>
<reference evidence="8 9" key="2">
    <citation type="submission" date="2018-07" db="EMBL/GenBank/DDBJ databases">
        <title>Genome sequencing of oomycete isolates from Chile give support for New Zealand origin for Phytophthora kernoviae and make available the first Nothophytophthora sp. genome.</title>
        <authorList>
            <person name="Studholme D.J."/>
            <person name="Sanfuentes E."/>
            <person name="Panda P."/>
            <person name="Hill R."/>
            <person name="Sambles C."/>
            <person name="Grant M."/>
            <person name="Williams N.M."/>
            <person name="Mcdougal R.L."/>
        </authorList>
    </citation>
    <scope>NUCLEOTIDE SEQUENCE [LARGE SCALE GENOMIC DNA]</scope>
    <source>
        <strain evidence="6">Chile2</strain>
        <strain evidence="7">Chile4</strain>
    </source>
</reference>
<reference evidence="4" key="3">
    <citation type="submission" date="2020-06" db="EMBL/GenBank/DDBJ databases">
        <authorList>
            <person name="Studholme D.J."/>
        </authorList>
    </citation>
    <scope>NUCLEOTIDE SEQUENCE</scope>
    <source>
        <strain evidence="4">NZFS 2646</strain>
        <strain evidence="5">NZFS 3630</strain>
    </source>
</reference>
<protein>
    <recommendedName>
        <fullName evidence="3">Peptidase M12A domain-containing protein</fullName>
    </recommendedName>
</protein>
<feature type="domain" description="Peptidase M12A" evidence="3">
    <location>
        <begin position="303"/>
        <end position="459"/>
    </location>
</feature>
<feature type="binding site" evidence="1">
    <location>
        <position position="331"/>
    </location>
    <ligand>
        <name>Zn(2+)</name>
        <dbReference type="ChEBI" id="CHEBI:29105"/>
        <note>catalytic</note>
    </ligand>
</feature>
<keyword evidence="2" id="KW-0812">Transmembrane</keyword>
<dbReference type="EMBL" id="MBDN02000282">
    <property type="protein sequence ID" value="RLN76913.1"/>
    <property type="molecule type" value="Genomic_DNA"/>
</dbReference>
<feature type="binding site" evidence="1">
    <location>
        <position position="335"/>
    </location>
    <ligand>
        <name>Zn(2+)</name>
        <dbReference type="ChEBI" id="CHEBI:29105"/>
        <note>catalytic</note>
    </ligand>
</feature>
<dbReference type="STRING" id="325452.A0A421GIW0"/>
<evidence type="ECO:0000256" key="1">
    <source>
        <dbReference type="PROSITE-ProRule" id="PRU01211"/>
    </source>
</evidence>
<sequence length="560" mass="62235">MLLPRDMKMIDDCLCNDGVDTAKEEEAADTMDNEQFMCQGRYKTKHSASAPQSINDCDCYHPYEKDTSSQECVLTTCPRAGNYEPKVGVTVVTSLADCMCTPPYMKIETSGQCVLSSDGEALRKVEGEQVTTRRKKVCKMRPFEDAMDSTHQDFSQCPHDSFATTWPVATADDCTCLAGFEMAPLSEEEIARGVGDGFHCVASPEKNMQAEEAAATCRAPQVIHPLSGDCRLPVEEIPTKRTPKTKALELGAKPEGVMFRGIEYAYDIVDENIMVIQGDVAIGERFVWDDKHPDDEEGESVESSCFSFVGRIGGPQRLGVSADCGLGNVVHVLLHAIGLRHAVDRADRDEHVRIAWECIPETKRSYFVTEDMNYSPEPTTRRAADRVLDPPPYDFFSIMHHPADAFVHSVPDDKKAQWCPSVVPLVANAETRLAVMRDMGQRERMSTTDVESVWALYPGLKKKHHQHQKAGENGEAEPEDLHERYLHTVEDKVQVESAAGHAGGHRSFGQRFISFLGAITMLVGFGALLAFATNELRRRALLSSEDYFYEAPLIDSKNNI</sequence>
<keyword evidence="8" id="KW-1185">Reference proteome</keyword>
<accession>A0A421GIW0</accession>
<feature type="binding site" evidence="1">
    <location>
        <position position="341"/>
    </location>
    <ligand>
        <name>Zn(2+)</name>
        <dbReference type="ChEBI" id="CHEBI:29105"/>
        <note>catalytic</note>
    </ligand>
</feature>
<reference evidence="4" key="1">
    <citation type="journal article" date="2015" name="Genom Data">
        <title>Genome sequences of six Phytophthora species associated with forests in New Zealand.</title>
        <authorList>
            <person name="Studholme D.J."/>
            <person name="McDougal R.L."/>
            <person name="Sambles C."/>
            <person name="Hansen E."/>
            <person name="Hardy G."/>
            <person name="Grant M."/>
            <person name="Ganley R.J."/>
            <person name="Williams N.M."/>
        </authorList>
    </citation>
    <scope>NUCLEOTIDE SEQUENCE</scope>
    <source>
        <strain evidence="4">NZFS 2646</strain>
        <strain evidence="5">NZFS 3630</strain>
    </source>
</reference>
<dbReference type="GO" id="GO:0008270">
    <property type="term" value="F:zinc ion binding"/>
    <property type="evidence" value="ECO:0007669"/>
    <property type="project" value="UniProtKB-UniRule"/>
</dbReference>
<evidence type="ECO:0000313" key="5">
    <source>
        <dbReference type="EMBL" id="KAG2521449.1"/>
    </source>
</evidence>
<comment type="cofactor">
    <cofactor evidence="1">
        <name>Zn(2+)</name>
        <dbReference type="ChEBI" id="CHEBI:29105"/>
    </cofactor>
    <text evidence="1">Binds 1 zinc ion per subunit.</text>
</comment>
<dbReference type="AlphaFoldDB" id="A0A421GIW0"/>
<evidence type="ECO:0000313" key="7">
    <source>
        <dbReference type="EMBL" id="RLN76913.1"/>
    </source>
</evidence>
<dbReference type="GO" id="GO:0004222">
    <property type="term" value="F:metalloendopeptidase activity"/>
    <property type="evidence" value="ECO:0007669"/>
    <property type="project" value="InterPro"/>
</dbReference>
<dbReference type="Proteomes" id="UP000792063">
    <property type="component" value="Unassembled WGS sequence"/>
</dbReference>
<feature type="transmembrane region" description="Helical" evidence="2">
    <location>
        <begin position="512"/>
        <end position="532"/>
    </location>
</feature>
<dbReference type="EMBL" id="MAYM02001218">
    <property type="protein sequence ID" value="RLN25770.1"/>
    <property type="molecule type" value="Genomic_DNA"/>
</dbReference>
<keyword evidence="2" id="KW-0472">Membrane</keyword>
<proteinExistence type="predicted"/>
<dbReference type="Proteomes" id="UP000785171">
    <property type="component" value="Unassembled WGS sequence"/>
</dbReference>
<keyword evidence="1" id="KW-0862">Zinc</keyword>
<comment type="caution">
    <text evidence="1">Lacks conserved residue(s) required for the propagation of feature annotation.</text>
</comment>